<protein>
    <submittedName>
        <fullName evidence="1">Uncharacterized protein</fullName>
    </submittedName>
</protein>
<dbReference type="Proteomes" id="UP001490365">
    <property type="component" value="Unassembled WGS sequence"/>
</dbReference>
<accession>A0ABV1TL24</accession>
<reference evidence="1 2" key="1">
    <citation type="submission" date="2024-06" db="EMBL/GenBank/DDBJ databases">
        <title>The Natural Products Discovery Center: Release of the First 8490 Sequenced Strains for Exploring Actinobacteria Biosynthetic Diversity.</title>
        <authorList>
            <person name="Kalkreuter E."/>
            <person name="Kautsar S.A."/>
            <person name="Yang D."/>
            <person name="Bader C.D."/>
            <person name="Teijaro C.N."/>
            <person name="Fluegel L."/>
            <person name="Davis C.M."/>
            <person name="Simpson J.R."/>
            <person name="Lauterbach L."/>
            <person name="Steele A.D."/>
            <person name="Gui C."/>
            <person name="Meng S."/>
            <person name="Li G."/>
            <person name="Viehrig K."/>
            <person name="Ye F."/>
            <person name="Su P."/>
            <person name="Kiefer A.F."/>
            <person name="Nichols A."/>
            <person name="Cepeda A.J."/>
            <person name="Yan W."/>
            <person name="Fan B."/>
            <person name="Jiang Y."/>
            <person name="Adhikari A."/>
            <person name="Zheng C.-J."/>
            <person name="Schuster L."/>
            <person name="Cowan T.M."/>
            <person name="Smanski M.J."/>
            <person name="Chevrette M.G."/>
            <person name="De Carvalho L.P.S."/>
            <person name="Shen B."/>
        </authorList>
    </citation>
    <scope>NUCLEOTIDE SEQUENCE [LARGE SCALE GENOMIC DNA]</scope>
    <source>
        <strain evidence="1 2">NPDC001694</strain>
    </source>
</reference>
<organism evidence="1 2">
    <name type="scientific">Streptomyces sp. 900105755</name>
    <dbReference type="NCBI Taxonomy" id="3154389"/>
    <lineage>
        <taxon>Bacteria</taxon>
        <taxon>Bacillati</taxon>
        <taxon>Actinomycetota</taxon>
        <taxon>Actinomycetes</taxon>
        <taxon>Kitasatosporales</taxon>
        <taxon>Streptomycetaceae</taxon>
        <taxon>Streptomyces</taxon>
    </lineage>
</organism>
<proteinExistence type="predicted"/>
<keyword evidence="2" id="KW-1185">Reference proteome</keyword>
<evidence type="ECO:0000313" key="1">
    <source>
        <dbReference type="EMBL" id="MER6270728.1"/>
    </source>
</evidence>
<gene>
    <name evidence="1" type="ORF">ABT211_26045</name>
</gene>
<name>A0ABV1TL24_9ACTN</name>
<evidence type="ECO:0000313" key="2">
    <source>
        <dbReference type="Proteomes" id="UP001490365"/>
    </source>
</evidence>
<comment type="caution">
    <text evidence="1">The sequence shown here is derived from an EMBL/GenBank/DDBJ whole genome shotgun (WGS) entry which is preliminary data.</text>
</comment>
<dbReference type="RefSeq" id="WP_351959152.1">
    <property type="nucleotide sequence ID" value="NZ_JBEOZM010000012.1"/>
</dbReference>
<dbReference type="EMBL" id="JBEOZM010000012">
    <property type="protein sequence ID" value="MER6270728.1"/>
    <property type="molecule type" value="Genomic_DNA"/>
</dbReference>
<sequence>MPARAWTRSAGRKERSVIVRELEAVLALDALELDVRQPRLELIETFLQTTAASAPRRTP</sequence>